<dbReference type="Proteomes" id="UP000574390">
    <property type="component" value="Unassembled WGS sequence"/>
</dbReference>
<sequence>SIAYHQSSTALPPGSPYCEQVHDVHVWNVGSANAICTAHVGLKGCDNCSAVLAEAKAVASDMGISHSTFQLEACSEDIDEKERRETCCHKESCYTGASTCDSRSEGPV</sequence>
<proteinExistence type="predicted"/>
<organism evidence="1 2">
    <name type="scientific">Perkinsus olseni</name>
    <name type="common">Perkinsus atlanticus</name>
    <dbReference type="NCBI Taxonomy" id="32597"/>
    <lineage>
        <taxon>Eukaryota</taxon>
        <taxon>Sar</taxon>
        <taxon>Alveolata</taxon>
        <taxon>Perkinsozoa</taxon>
        <taxon>Perkinsea</taxon>
        <taxon>Perkinsida</taxon>
        <taxon>Perkinsidae</taxon>
        <taxon>Perkinsus</taxon>
    </lineage>
</organism>
<gene>
    <name evidence="1" type="primary">MTP1</name>
    <name evidence="1" type="ORF">FOZ62_007879</name>
</gene>
<feature type="non-terminal residue" evidence="1">
    <location>
        <position position="108"/>
    </location>
</feature>
<dbReference type="EMBL" id="JABANM010002922">
    <property type="protein sequence ID" value="KAF4751768.1"/>
    <property type="molecule type" value="Genomic_DNA"/>
</dbReference>
<comment type="caution">
    <text evidence="1">The sequence shown here is derived from an EMBL/GenBank/DDBJ whole genome shotgun (WGS) entry which is preliminary data.</text>
</comment>
<name>A0A7J6U2S6_PEROL</name>
<dbReference type="AlphaFoldDB" id="A0A7J6U2S6"/>
<evidence type="ECO:0000313" key="1">
    <source>
        <dbReference type="EMBL" id="KAF4751768.1"/>
    </source>
</evidence>
<protein>
    <submittedName>
        <fullName evidence="1">Cation diffusion facilitator transporter</fullName>
    </submittedName>
</protein>
<reference evidence="1 2" key="1">
    <citation type="submission" date="2020-04" db="EMBL/GenBank/DDBJ databases">
        <title>Perkinsus olseni comparative genomics.</title>
        <authorList>
            <person name="Bogema D.R."/>
        </authorList>
    </citation>
    <scope>NUCLEOTIDE SEQUENCE [LARGE SCALE GENOMIC DNA]</scope>
    <source>
        <strain evidence="1">ATCC PRA-205</strain>
    </source>
</reference>
<accession>A0A7J6U2S6</accession>
<evidence type="ECO:0000313" key="2">
    <source>
        <dbReference type="Proteomes" id="UP000574390"/>
    </source>
</evidence>